<dbReference type="InterPro" id="IPR010512">
    <property type="entry name" value="DUF1091"/>
</dbReference>
<name>A0A5E4QNU8_9NEOP</name>
<protein>
    <recommendedName>
        <fullName evidence="3">MD-2-related lipid-recognition domain-containing protein</fullName>
    </recommendedName>
</protein>
<dbReference type="AlphaFoldDB" id="A0A5E4QNU8"/>
<dbReference type="Proteomes" id="UP000324832">
    <property type="component" value="Unassembled WGS sequence"/>
</dbReference>
<keyword evidence="2" id="KW-1185">Reference proteome</keyword>
<sequence>MLTVRKSRDSAYTSTITVTTLKTFGNNVTATFGFTFQNQNLSITLKLCDCFKYSWFQTFLKRHSNIISCPIVPGTYIITDCELPPRDFPIPVPNGVSKGLAYFSTGKEIIGGGTITLRNI</sequence>
<gene>
    <name evidence="1" type="ORF">LSINAPIS_LOCUS9794</name>
</gene>
<dbReference type="EMBL" id="FZQP02003778">
    <property type="protein sequence ID" value="VVC98776.1"/>
    <property type="molecule type" value="Genomic_DNA"/>
</dbReference>
<proteinExistence type="predicted"/>
<organism evidence="1 2">
    <name type="scientific">Leptidea sinapis</name>
    <dbReference type="NCBI Taxonomy" id="189913"/>
    <lineage>
        <taxon>Eukaryota</taxon>
        <taxon>Metazoa</taxon>
        <taxon>Ecdysozoa</taxon>
        <taxon>Arthropoda</taxon>
        <taxon>Hexapoda</taxon>
        <taxon>Insecta</taxon>
        <taxon>Pterygota</taxon>
        <taxon>Neoptera</taxon>
        <taxon>Endopterygota</taxon>
        <taxon>Lepidoptera</taxon>
        <taxon>Glossata</taxon>
        <taxon>Ditrysia</taxon>
        <taxon>Papilionoidea</taxon>
        <taxon>Pieridae</taxon>
        <taxon>Dismorphiinae</taxon>
        <taxon>Leptidea</taxon>
    </lineage>
</organism>
<evidence type="ECO:0000313" key="2">
    <source>
        <dbReference type="Proteomes" id="UP000324832"/>
    </source>
</evidence>
<evidence type="ECO:0008006" key="3">
    <source>
        <dbReference type="Google" id="ProtNLM"/>
    </source>
</evidence>
<accession>A0A5E4QNU8</accession>
<dbReference type="Pfam" id="PF06477">
    <property type="entry name" value="DUF1091"/>
    <property type="match status" value="1"/>
</dbReference>
<evidence type="ECO:0000313" key="1">
    <source>
        <dbReference type="EMBL" id="VVC98776.1"/>
    </source>
</evidence>
<reference evidence="1 2" key="1">
    <citation type="submission" date="2017-07" db="EMBL/GenBank/DDBJ databases">
        <authorList>
            <person name="Talla V."/>
            <person name="Backstrom N."/>
        </authorList>
    </citation>
    <scope>NUCLEOTIDE SEQUENCE [LARGE SCALE GENOMIC DNA]</scope>
</reference>